<comment type="caution">
    <text evidence="1">The sequence shown here is derived from an EMBL/GenBank/DDBJ whole genome shotgun (WGS) entry which is preliminary data.</text>
</comment>
<dbReference type="SMART" id="SM01236">
    <property type="entry name" value="Haem_oxygenase_2"/>
    <property type="match status" value="1"/>
</dbReference>
<gene>
    <name evidence="1" type="ORF">ADL29_38975</name>
</gene>
<keyword evidence="2" id="KW-1185">Reference proteome</keyword>
<dbReference type="PATRIC" id="fig|66876.3.peg.8556"/>
<evidence type="ECO:0000313" key="2">
    <source>
        <dbReference type="Proteomes" id="UP000037982"/>
    </source>
</evidence>
<dbReference type="EMBL" id="LGKG01000207">
    <property type="protein sequence ID" value="KPC58431.1"/>
    <property type="molecule type" value="Genomic_DNA"/>
</dbReference>
<dbReference type="Pfam" id="PF14518">
    <property type="entry name" value="Haem_oxygenas_2"/>
    <property type="match status" value="1"/>
</dbReference>
<dbReference type="RefSeq" id="WP_053928184.1">
    <property type="nucleotide sequence ID" value="NZ_LGKG01000207.1"/>
</dbReference>
<sequence length="723" mass="79465">MSAFALPDSFVVAPLSTSEFDPATAATAHEVIAAGPESVYHRLIGDQESEAVFLLARHVLNGFLGAAGETDTPADGEQEADRLAEQTAEVRRQITGMLRPLSEAESRVRDAVLAQRAPLALIGGCWLDTVSQPATQPATVVNHLVRHQFVWRGEGNPRRGLHQLRGRALEERGVFLPEVTAPDFLRQAEARPLTAWHGAYRLALARLPATFLPEVVGTHYVMAALGVDELLLGTRPMLTEADLRATLADYLALAPPPVSRRVCAAVTRTLAMERDHVRLLADVAAWHAGLSLDAQVERIVARHAPFAGKQHRDVRVGGKPLTERFHAPDVDLAGFLADFRASPQMKPRDGGCRFLRAIKFGGPMFGIFDEGEAATFQRWAEAIAAGDPPGPGLTPNSAGDDAAYALGEAIAAPPPGVRFCTAARGDDRAFLHRLVNIENFPGTLTLARAHAEDGLARAEILFDHGGDGVLTDASWFDYSPEALNERVDRIYWDKLVNPYQPLTEIPDRDEVIFHQTTFALGSMIDGAWAHRIGATGRYTRRSDGMLYSIYADEMGRGDLTKNHITLIYRVLASLGIEVPHLRDTAFLDQDELPDHLYGFSLFQLSLALFPDSLYDEILGYNLGIEMFGLGTMRMHEMQKLRHHGFDVAYEEAHLAIDNLSAGHARQSAEIIIAYLHDVARLSGADAVPSHWRRIWRGYASFAYFIEHDLVAGLARREPVDLVI</sequence>
<proteinExistence type="predicted"/>
<evidence type="ECO:0000313" key="1">
    <source>
        <dbReference type="EMBL" id="KPC58431.1"/>
    </source>
</evidence>
<name>A0A0N0GUH2_9ACTN</name>
<dbReference type="InterPro" id="IPR016084">
    <property type="entry name" value="Haem_Oase-like_multi-hlx"/>
</dbReference>
<reference evidence="2" key="1">
    <citation type="submission" date="2015-07" db="EMBL/GenBank/DDBJ databases">
        <authorList>
            <person name="Ju K.-S."/>
            <person name="Doroghazi J.R."/>
            <person name="Metcalf W.W."/>
        </authorList>
    </citation>
    <scope>NUCLEOTIDE SEQUENCE [LARGE SCALE GENOMIC DNA]</scope>
    <source>
        <strain evidence="2">NRRL ISP-5002</strain>
    </source>
</reference>
<accession>A0A0N0GUH2</accession>
<dbReference type="Gene3D" id="1.20.910.10">
    <property type="entry name" value="Heme oxygenase-like"/>
    <property type="match status" value="1"/>
</dbReference>
<organism evidence="1 2">
    <name type="scientific">Streptomyces chattanoogensis</name>
    <dbReference type="NCBI Taxonomy" id="66876"/>
    <lineage>
        <taxon>Bacteria</taxon>
        <taxon>Bacillati</taxon>
        <taxon>Actinomycetota</taxon>
        <taxon>Actinomycetes</taxon>
        <taxon>Kitasatosporales</taxon>
        <taxon>Streptomycetaceae</taxon>
        <taxon>Streptomyces</taxon>
    </lineage>
</organism>
<protein>
    <recommendedName>
        <fullName evidence="3">Iron-containing redox enzyme family protein</fullName>
    </recommendedName>
</protein>
<evidence type="ECO:0008006" key="3">
    <source>
        <dbReference type="Google" id="ProtNLM"/>
    </source>
</evidence>
<dbReference type="AlphaFoldDB" id="A0A0N0GUH2"/>
<dbReference type="Proteomes" id="UP000037982">
    <property type="component" value="Unassembled WGS sequence"/>
</dbReference>